<accession>A0A0X2NL36</accession>
<name>A0A0X2NL36_9CORY</name>
<keyword evidence="2" id="KW-1185">Reference proteome</keyword>
<evidence type="ECO:0000313" key="1">
    <source>
        <dbReference type="EMBL" id="CUU66207.1"/>
    </source>
</evidence>
<reference evidence="2" key="1">
    <citation type="submission" date="2015-11" db="EMBL/GenBank/DDBJ databases">
        <authorList>
            <person name="Dugat-Bony E."/>
        </authorList>
    </citation>
    <scope>NUCLEOTIDE SEQUENCE [LARGE SCALE GENOMIC DNA]</scope>
    <source>
        <strain evidence="2">Mu292</strain>
    </source>
</reference>
<gene>
    <name evidence="1" type="ORF">CVAR292_01545</name>
</gene>
<dbReference type="AlphaFoldDB" id="A0A0X2NL36"/>
<evidence type="ECO:0000313" key="2">
    <source>
        <dbReference type="Proteomes" id="UP000182498"/>
    </source>
</evidence>
<sequence length="113" mass="11345">MEVHDLQEKVTGIAGFHQLVDGHPDPGVGHCRTGACGQLLKSHCGDDGGGTPSRGKFLTTPVTRGYGGEQCVMTPLGGVAAVRLSGILHCATLSGIGSIGVGGEVAGGWRGLP</sequence>
<proteinExistence type="predicted"/>
<protein>
    <submittedName>
        <fullName evidence="1">Uncharacterized protein</fullName>
    </submittedName>
</protein>
<dbReference type="Proteomes" id="UP000182498">
    <property type="component" value="Unassembled WGS sequence"/>
</dbReference>
<organism evidence="1 2">
    <name type="scientific">Corynebacterium variabile</name>
    <dbReference type="NCBI Taxonomy" id="1727"/>
    <lineage>
        <taxon>Bacteria</taxon>
        <taxon>Bacillati</taxon>
        <taxon>Actinomycetota</taxon>
        <taxon>Actinomycetes</taxon>
        <taxon>Mycobacteriales</taxon>
        <taxon>Corynebacteriaceae</taxon>
        <taxon>Corynebacterium</taxon>
    </lineage>
</organism>
<dbReference type="EMBL" id="FAUH01000009">
    <property type="protein sequence ID" value="CUU66207.1"/>
    <property type="molecule type" value="Genomic_DNA"/>
</dbReference>